<reference evidence="2" key="2">
    <citation type="journal article" date="2023" name="Microorganisms">
        <title>Isolation and Genomic Characteristics of Cat-Borne Campylobacter felis sp. nov. and Sheep-Borne Campylobacter ovis sp. nov.</title>
        <authorList>
            <person name="Wang H."/>
            <person name="Li Y."/>
            <person name="Gu Y."/>
            <person name="Zhou G."/>
            <person name="Chen X."/>
            <person name="Zhang X."/>
            <person name="Shao Z."/>
            <person name="Zhang J."/>
            <person name="Zhang M."/>
        </authorList>
    </citation>
    <scope>NUCLEOTIDE SEQUENCE</scope>
    <source>
        <strain evidence="2">PS10</strain>
    </source>
</reference>
<feature type="domain" description="Helix-turn-helix" evidence="1">
    <location>
        <begin position="12"/>
        <end position="58"/>
    </location>
</feature>
<protein>
    <submittedName>
        <fullName evidence="2">Helix-turn-helix domain-containing protein</fullName>
    </submittedName>
</protein>
<accession>A0ABT7HNQ5</accession>
<sequence length="69" mass="8181">MQTQLYPEDLIRPKEAMAILRCNVSTLWQYVKKGYFTKYAPTTRNVFYSRSEILRFIQFGPAKVVKTDE</sequence>
<dbReference type="Proteomes" id="UP001173801">
    <property type="component" value="Unassembled WGS sequence"/>
</dbReference>
<evidence type="ECO:0000259" key="1">
    <source>
        <dbReference type="Pfam" id="PF12728"/>
    </source>
</evidence>
<dbReference type="SUPFAM" id="SSF46955">
    <property type="entry name" value="Putative DNA-binding domain"/>
    <property type="match status" value="1"/>
</dbReference>
<comment type="caution">
    <text evidence="2">The sequence shown here is derived from an EMBL/GenBank/DDBJ whole genome shotgun (WGS) entry which is preliminary data.</text>
</comment>
<evidence type="ECO:0000313" key="3">
    <source>
        <dbReference type="Proteomes" id="UP001173801"/>
    </source>
</evidence>
<dbReference type="RefSeq" id="WP_284937161.1">
    <property type="nucleotide sequence ID" value="NZ_JANURM010000003.1"/>
</dbReference>
<dbReference type="InterPro" id="IPR009061">
    <property type="entry name" value="DNA-bd_dom_put_sf"/>
</dbReference>
<reference evidence="2" key="1">
    <citation type="submission" date="2022-08" db="EMBL/GenBank/DDBJ databases">
        <authorList>
            <person name="Wang H."/>
        </authorList>
    </citation>
    <scope>NUCLEOTIDE SEQUENCE</scope>
    <source>
        <strain evidence="2">PS10</strain>
    </source>
</reference>
<dbReference type="Pfam" id="PF12728">
    <property type="entry name" value="HTH_17"/>
    <property type="match status" value="1"/>
</dbReference>
<keyword evidence="3" id="KW-1185">Reference proteome</keyword>
<dbReference type="InterPro" id="IPR041657">
    <property type="entry name" value="HTH_17"/>
</dbReference>
<evidence type="ECO:0000313" key="2">
    <source>
        <dbReference type="EMBL" id="MDL0088506.1"/>
    </source>
</evidence>
<dbReference type="EMBL" id="JANURM010000003">
    <property type="protein sequence ID" value="MDL0088506.1"/>
    <property type="molecule type" value="Genomic_DNA"/>
</dbReference>
<gene>
    <name evidence="2" type="ORF">NYG85_03830</name>
</gene>
<name>A0ABT7HNQ5_9BACT</name>
<organism evidence="2 3">
    <name type="scientific">Campylobacter gastrosuis</name>
    <dbReference type="NCBI Taxonomy" id="2974576"/>
    <lineage>
        <taxon>Bacteria</taxon>
        <taxon>Pseudomonadati</taxon>
        <taxon>Campylobacterota</taxon>
        <taxon>Epsilonproteobacteria</taxon>
        <taxon>Campylobacterales</taxon>
        <taxon>Campylobacteraceae</taxon>
        <taxon>Campylobacter</taxon>
    </lineage>
</organism>
<proteinExistence type="predicted"/>